<dbReference type="Proteomes" id="UP000198418">
    <property type="component" value="Unassembled WGS sequence"/>
</dbReference>
<dbReference type="OrthoDB" id="9811975at2"/>
<dbReference type="InterPro" id="IPR000522">
    <property type="entry name" value="ABC_transptr_permease_BtuC"/>
</dbReference>
<feature type="transmembrane region" description="Helical" evidence="8">
    <location>
        <begin position="160"/>
        <end position="182"/>
    </location>
</feature>
<gene>
    <name evidence="9" type="ORF">SAMN06265338_12710</name>
</gene>
<dbReference type="Gene3D" id="1.10.3470.10">
    <property type="entry name" value="ABC transporter involved in vitamin B12 uptake, BtuC"/>
    <property type="match status" value="1"/>
</dbReference>
<feature type="transmembrane region" description="Helical" evidence="8">
    <location>
        <begin position="319"/>
        <end position="337"/>
    </location>
</feature>
<dbReference type="AlphaFoldDB" id="A0A212SDG4"/>
<feature type="transmembrane region" description="Helical" evidence="8">
    <location>
        <begin position="12"/>
        <end position="33"/>
    </location>
</feature>
<comment type="subcellular location">
    <subcellularLocation>
        <location evidence="1">Cell membrane</location>
        <topology evidence="1">Multi-pass membrane protein</topology>
    </subcellularLocation>
</comment>
<evidence type="ECO:0000256" key="1">
    <source>
        <dbReference type="ARBA" id="ARBA00004651"/>
    </source>
</evidence>
<keyword evidence="3" id="KW-0813">Transport</keyword>
<evidence type="ECO:0000256" key="3">
    <source>
        <dbReference type="ARBA" id="ARBA00022448"/>
    </source>
</evidence>
<evidence type="ECO:0000256" key="6">
    <source>
        <dbReference type="ARBA" id="ARBA00022989"/>
    </source>
</evidence>
<keyword evidence="5 8" id="KW-0812">Transmembrane</keyword>
<dbReference type="SUPFAM" id="SSF81345">
    <property type="entry name" value="ABC transporter involved in vitamin B12 uptake, BtuC"/>
    <property type="match status" value="1"/>
</dbReference>
<evidence type="ECO:0000256" key="4">
    <source>
        <dbReference type="ARBA" id="ARBA00022475"/>
    </source>
</evidence>
<accession>A0A212SDG4</accession>
<dbReference type="GO" id="GO:0005886">
    <property type="term" value="C:plasma membrane"/>
    <property type="evidence" value="ECO:0007669"/>
    <property type="project" value="UniProtKB-SubCell"/>
</dbReference>
<feature type="transmembrane region" description="Helical" evidence="8">
    <location>
        <begin position="188"/>
        <end position="204"/>
    </location>
</feature>
<comment type="similarity">
    <text evidence="2">Belongs to the binding-protein-dependent transport system permease family. FecCD subfamily.</text>
</comment>
<evidence type="ECO:0000256" key="2">
    <source>
        <dbReference type="ARBA" id="ARBA00007935"/>
    </source>
</evidence>
<keyword evidence="7 8" id="KW-0472">Membrane</keyword>
<name>A0A212SDG4_RHOAC</name>
<feature type="transmembrane region" description="Helical" evidence="8">
    <location>
        <begin position="248"/>
        <end position="277"/>
    </location>
</feature>
<sequence length="345" mass="35384">MSHAYSSERARALILFLSLVALLAAAALVALSLGRYGLTIPEILRFLASRANLAAPDPARDDLFGNIIVEIRLPRILAAGLIGAALSVAGAAYQSAFRNPLASPGLLGALGGASFGAALALMLGLSWVTLQGFAFAGGVGAVALGVVIANLFGEASAITLILGGMISGAFFTAALSILKYAADPYDQLPAIVYWLMGSLAGISLDQILWTAPFMLAGMAGLALLGRPLDALAMGEDEARGLGVPVAALRYGAIALATFISALSVSLSGMIGWIGLFAPHFARLLVGPGNARLLPASALVGAIFLIGADTLARSVARAEIPIGIITELLGIPAFILVLRRARRGWM</sequence>
<dbReference type="CDD" id="cd06550">
    <property type="entry name" value="TM_ABC_iron-siderophores_like"/>
    <property type="match status" value="1"/>
</dbReference>
<evidence type="ECO:0000313" key="10">
    <source>
        <dbReference type="Proteomes" id="UP000198418"/>
    </source>
</evidence>
<feature type="transmembrane region" description="Helical" evidence="8">
    <location>
        <begin position="105"/>
        <end position="127"/>
    </location>
</feature>
<dbReference type="FunFam" id="1.10.3470.10:FF:000001">
    <property type="entry name" value="Vitamin B12 ABC transporter permease BtuC"/>
    <property type="match status" value="1"/>
</dbReference>
<evidence type="ECO:0000256" key="7">
    <source>
        <dbReference type="ARBA" id="ARBA00023136"/>
    </source>
</evidence>
<reference evidence="10" key="1">
    <citation type="submission" date="2017-06" db="EMBL/GenBank/DDBJ databases">
        <authorList>
            <person name="Varghese N."/>
            <person name="Submissions S."/>
        </authorList>
    </citation>
    <scope>NUCLEOTIDE SEQUENCE [LARGE SCALE GENOMIC DNA]</scope>
    <source>
        <strain evidence="10">DSM 137</strain>
    </source>
</reference>
<dbReference type="Pfam" id="PF01032">
    <property type="entry name" value="FecCD"/>
    <property type="match status" value="1"/>
</dbReference>
<proteinExistence type="inferred from homology"/>
<dbReference type="PANTHER" id="PTHR30472:SF70">
    <property type="entry name" value="MOLYBDATE IMPORT SYSTEM PERMEASE PROTEIN MOLB"/>
    <property type="match status" value="1"/>
</dbReference>
<keyword evidence="4" id="KW-1003">Cell membrane</keyword>
<dbReference type="InterPro" id="IPR037294">
    <property type="entry name" value="ABC_BtuC-like"/>
</dbReference>
<evidence type="ECO:0000256" key="5">
    <source>
        <dbReference type="ARBA" id="ARBA00022692"/>
    </source>
</evidence>
<evidence type="ECO:0000256" key="8">
    <source>
        <dbReference type="SAM" id="Phobius"/>
    </source>
</evidence>
<keyword evidence="10" id="KW-1185">Reference proteome</keyword>
<evidence type="ECO:0000313" key="9">
    <source>
        <dbReference type="EMBL" id="SNB83525.1"/>
    </source>
</evidence>
<feature type="transmembrane region" description="Helical" evidence="8">
    <location>
        <begin position="289"/>
        <end position="307"/>
    </location>
</feature>
<keyword evidence="6 8" id="KW-1133">Transmembrane helix</keyword>
<dbReference type="GO" id="GO:0033214">
    <property type="term" value="P:siderophore-iron import into cell"/>
    <property type="evidence" value="ECO:0007669"/>
    <property type="project" value="TreeGrafter"/>
</dbReference>
<dbReference type="EMBL" id="FYDG01000027">
    <property type="protein sequence ID" value="SNB83525.1"/>
    <property type="molecule type" value="Genomic_DNA"/>
</dbReference>
<dbReference type="PANTHER" id="PTHR30472">
    <property type="entry name" value="FERRIC ENTEROBACTIN TRANSPORT SYSTEM PERMEASE PROTEIN"/>
    <property type="match status" value="1"/>
</dbReference>
<organism evidence="9 10">
    <name type="scientific">Rhodoblastus acidophilus</name>
    <name type="common">Rhodopseudomonas acidophila</name>
    <dbReference type="NCBI Taxonomy" id="1074"/>
    <lineage>
        <taxon>Bacteria</taxon>
        <taxon>Pseudomonadati</taxon>
        <taxon>Pseudomonadota</taxon>
        <taxon>Alphaproteobacteria</taxon>
        <taxon>Hyphomicrobiales</taxon>
        <taxon>Rhodoblastaceae</taxon>
        <taxon>Rhodoblastus</taxon>
    </lineage>
</organism>
<dbReference type="GO" id="GO:0022857">
    <property type="term" value="F:transmembrane transporter activity"/>
    <property type="evidence" value="ECO:0007669"/>
    <property type="project" value="InterPro"/>
</dbReference>
<protein>
    <submittedName>
        <fullName evidence="9">Iron complex transport system permease protein</fullName>
    </submittedName>
</protein>
<dbReference type="RefSeq" id="WP_088522524.1">
    <property type="nucleotide sequence ID" value="NZ_FYDG01000027.1"/>
</dbReference>
<feature type="transmembrane region" description="Helical" evidence="8">
    <location>
        <begin position="133"/>
        <end position="153"/>
    </location>
</feature>